<feature type="domain" description="MADF" evidence="1">
    <location>
        <begin position="62"/>
        <end position="160"/>
    </location>
</feature>
<dbReference type="AlphaFoldDB" id="A0AA40FWB6"/>
<evidence type="ECO:0000313" key="2">
    <source>
        <dbReference type="EMBL" id="KAK1126584.1"/>
    </source>
</evidence>
<evidence type="ECO:0000259" key="1">
    <source>
        <dbReference type="PROSITE" id="PS51029"/>
    </source>
</evidence>
<reference evidence="2" key="1">
    <citation type="submission" date="2021-10" db="EMBL/GenBank/DDBJ databases">
        <title>Melipona bicolor Genome sequencing and assembly.</title>
        <authorList>
            <person name="Araujo N.S."/>
            <person name="Arias M.C."/>
        </authorList>
    </citation>
    <scope>NUCLEOTIDE SEQUENCE</scope>
    <source>
        <strain evidence="2">USP_2M_L1-L4_2017</strain>
        <tissue evidence="2">Whole body</tissue>
    </source>
</reference>
<dbReference type="PANTHER" id="PTHR21505:SF8">
    <property type="entry name" value="DPT-YFP REPRESSOR BY OVEREXPRESSION, ISOFORM D-RELATED"/>
    <property type="match status" value="1"/>
</dbReference>
<proteinExistence type="predicted"/>
<sequence length="334" mass="38644">MCESTQFPKCESTQFPKCVNRDRKANDRFFPFFIDRPLGNCREPSDMSTSNLVGYSHDFLAEFIHLYRSFPCLWQVRYKGYKDRLLRNRAYDALVQKLREVNPVADREAVIRKINTLRTAFRREYKKVRSSQKMVHNPRQRYRSSLWYYDILKFVVEQNEAGPLDEERDVKNALTHPTDLSQEEMMSVQTDVDKIEPPSPAPSPGSSSVPAFQPIILETEGSYVRRISNGRASAETLVRRKCHQQQEIFPDRQPKDSTCELSPRQFASCVTDDHFETFGHYVAGKLKKSMPRQSIIAEKVIAEVLSRANLGTLEETTSLTEKVPSRCFLVMGDR</sequence>
<dbReference type="PANTHER" id="PTHR21505">
    <property type="entry name" value="MADF DOMAIN-CONTAINING PROTEIN-RELATED"/>
    <property type="match status" value="1"/>
</dbReference>
<comment type="caution">
    <text evidence="2">The sequence shown here is derived from an EMBL/GenBank/DDBJ whole genome shotgun (WGS) entry which is preliminary data.</text>
</comment>
<protein>
    <recommendedName>
        <fullName evidence="1">MADF domain-containing protein</fullName>
    </recommendedName>
</protein>
<name>A0AA40FWB6_9HYME</name>
<dbReference type="EMBL" id="JAHYIQ010000013">
    <property type="protein sequence ID" value="KAK1126584.1"/>
    <property type="molecule type" value="Genomic_DNA"/>
</dbReference>
<dbReference type="Proteomes" id="UP001177670">
    <property type="component" value="Unassembled WGS sequence"/>
</dbReference>
<dbReference type="Pfam" id="PF10545">
    <property type="entry name" value="MADF_DNA_bdg"/>
    <property type="match status" value="1"/>
</dbReference>
<evidence type="ECO:0000313" key="3">
    <source>
        <dbReference type="Proteomes" id="UP001177670"/>
    </source>
</evidence>
<accession>A0AA40FWB6</accession>
<dbReference type="SMART" id="SM00595">
    <property type="entry name" value="MADF"/>
    <property type="match status" value="1"/>
</dbReference>
<keyword evidence="3" id="KW-1185">Reference proteome</keyword>
<gene>
    <name evidence="2" type="ORF">K0M31_004215</name>
</gene>
<organism evidence="2 3">
    <name type="scientific">Melipona bicolor</name>
    <dbReference type="NCBI Taxonomy" id="60889"/>
    <lineage>
        <taxon>Eukaryota</taxon>
        <taxon>Metazoa</taxon>
        <taxon>Ecdysozoa</taxon>
        <taxon>Arthropoda</taxon>
        <taxon>Hexapoda</taxon>
        <taxon>Insecta</taxon>
        <taxon>Pterygota</taxon>
        <taxon>Neoptera</taxon>
        <taxon>Endopterygota</taxon>
        <taxon>Hymenoptera</taxon>
        <taxon>Apocrita</taxon>
        <taxon>Aculeata</taxon>
        <taxon>Apoidea</taxon>
        <taxon>Anthophila</taxon>
        <taxon>Apidae</taxon>
        <taxon>Melipona</taxon>
    </lineage>
</organism>
<dbReference type="PROSITE" id="PS51029">
    <property type="entry name" value="MADF"/>
    <property type="match status" value="1"/>
</dbReference>
<dbReference type="InterPro" id="IPR006578">
    <property type="entry name" value="MADF-dom"/>
</dbReference>